<name>A0ABU1HVX5_9MICO</name>
<proteinExistence type="inferred from homology"/>
<organism evidence="4 5">
    <name type="scientific">Microbacterium foliorum</name>
    <dbReference type="NCBI Taxonomy" id="104336"/>
    <lineage>
        <taxon>Bacteria</taxon>
        <taxon>Bacillati</taxon>
        <taxon>Actinomycetota</taxon>
        <taxon>Actinomycetes</taxon>
        <taxon>Micrococcales</taxon>
        <taxon>Microbacteriaceae</taxon>
        <taxon>Microbacterium</taxon>
    </lineage>
</organism>
<protein>
    <submittedName>
        <fullName evidence="4">Raffinose/stachyose/melibiose transport system substrate-binding protein</fullName>
    </submittedName>
</protein>
<dbReference type="InterPro" id="IPR006059">
    <property type="entry name" value="SBP"/>
</dbReference>
<sequence>MTTATRRARRLAPAIALIGVGALALSACSGSSGGSGSESGAGDGEFTYLGQTENTTIITTLETLAGDQCKAAADAAPLKSDDISGTQWDQQLQLLASQDGLSDMQMAAGTPALMSEFIDGGKVLDLSKALDDLGVSDRLVPAAESTVKALYGDGALYALPTEFNIEGFWYNKELLEANDVEVPETWDDLVEAASTLSDAGVQPFATAGKDGWPVTRLVGDYIFRTLGPDALQKVADGDAKLTDPEYVEAADAVAELGKAGYFGDAVGSIDYNASMNLFLSGKAAFYYMGSWVLANFNDEAQNQIGADNIGFARFPEVEGGAGSIDQIPANVGIPVMLAEKNYDDESAAWLKCIAEGYGDTALNDSGVVSGFVVDNPPSDLPPTTQMVQEEIANAPSSVLWFEALFTPKATGISQNNGAGLANGSLSGEEFMKLVQAANDEG</sequence>
<dbReference type="InterPro" id="IPR050490">
    <property type="entry name" value="Bact_solute-bd_prot1"/>
</dbReference>
<accession>A0ABU1HVX5</accession>
<dbReference type="Gene3D" id="3.40.190.10">
    <property type="entry name" value="Periplasmic binding protein-like II"/>
    <property type="match status" value="2"/>
</dbReference>
<dbReference type="PROSITE" id="PS51257">
    <property type="entry name" value="PROKAR_LIPOPROTEIN"/>
    <property type="match status" value="1"/>
</dbReference>
<evidence type="ECO:0000256" key="3">
    <source>
        <dbReference type="SAM" id="SignalP"/>
    </source>
</evidence>
<feature type="signal peptide" evidence="3">
    <location>
        <begin position="1"/>
        <end position="26"/>
    </location>
</feature>
<keyword evidence="5" id="KW-1185">Reference proteome</keyword>
<keyword evidence="2" id="KW-0813">Transport</keyword>
<dbReference type="RefSeq" id="WP_309694222.1">
    <property type="nucleotide sequence ID" value="NZ_JAVIZQ010000001.1"/>
</dbReference>
<evidence type="ECO:0000313" key="5">
    <source>
        <dbReference type="Proteomes" id="UP001249291"/>
    </source>
</evidence>
<gene>
    <name evidence="4" type="ORF">QE375_003759</name>
</gene>
<comment type="caution">
    <text evidence="4">The sequence shown here is derived from an EMBL/GenBank/DDBJ whole genome shotgun (WGS) entry which is preliminary data.</text>
</comment>
<dbReference type="PANTHER" id="PTHR43649">
    <property type="entry name" value="ARABINOSE-BINDING PROTEIN-RELATED"/>
    <property type="match status" value="1"/>
</dbReference>
<keyword evidence="3" id="KW-0732">Signal</keyword>
<dbReference type="Proteomes" id="UP001249291">
    <property type="component" value="Unassembled WGS sequence"/>
</dbReference>
<evidence type="ECO:0000256" key="2">
    <source>
        <dbReference type="ARBA" id="ARBA00022448"/>
    </source>
</evidence>
<dbReference type="EMBL" id="JAVIZQ010000001">
    <property type="protein sequence ID" value="MDR6144205.1"/>
    <property type="molecule type" value="Genomic_DNA"/>
</dbReference>
<feature type="chain" id="PRO_5045685058" evidence="3">
    <location>
        <begin position="27"/>
        <end position="441"/>
    </location>
</feature>
<reference evidence="4 5" key="1">
    <citation type="submission" date="2023-08" db="EMBL/GenBank/DDBJ databases">
        <title>Functional and genomic diversity of the sorghum phyllosphere microbiome.</title>
        <authorList>
            <person name="Shade A."/>
        </authorList>
    </citation>
    <scope>NUCLEOTIDE SEQUENCE [LARGE SCALE GENOMIC DNA]</scope>
    <source>
        <strain evidence="4 5">SORGH_AS_0445</strain>
    </source>
</reference>
<dbReference type="SUPFAM" id="SSF53850">
    <property type="entry name" value="Periplasmic binding protein-like II"/>
    <property type="match status" value="1"/>
</dbReference>
<comment type="similarity">
    <text evidence="1">Belongs to the bacterial solute-binding protein 1 family.</text>
</comment>
<evidence type="ECO:0000256" key="1">
    <source>
        <dbReference type="ARBA" id="ARBA00008520"/>
    </source>
</evidence>
<dbReference type="PANTHER" id="PTHR43649:SF29">
    <property type="entry name" value="OSMOPROTECTIVE COMPOUNDS-BINDING PROTEIN GGTB"/>
    <property type="match status" value="1"/>
</dbReference>
<evidence type="ECO:0000313" key="4">
    <source>
        <dbReference type="EMBL" id="MDR6144205.1"/>
    </source>
</evidence>
<dbReference type="Pfam" id="PF01547">
    <property type="entry name" value="SBP_bac_1"/>
    <property type="match status" value="1"/>
</dbReference>